<dbReference type="InterPro" id="IPR011989">
    <property type="entry name" value="ARM-like"/>
</dbReference>
<dbReference type="STRING" id="55207.KP22_14585"/>
<accession>A0A093RLS4</accession>
<dbReference type="SUPFAM" id="SSF48371">
    <property type="entry name" value="ARM repeat"/>
    <property type="match status" value="1"/>
</dbReference>
<reference evidence="1 2" key="1">
    <citation type="submission" date="2014-08" db="EMBL/GenBank/DDBJ databases">
        <title>Genome sequences of NCPPB Pectobacterium isolates.</title>
        <authorList>
            <person name="Glover R.H."/>
            <person name="Sapp M."/>
            <person name="Elphinstone J."/>
        </authorList>
    </citation>
    <scope>NUCLEOTIDE SEQUENCE [LARGE SCALE GENOMIC DNA]</scope>
    <source>
        <strain evidence="1 2">NCPPB 2795</strain>
    </source>
</reference>
<evidence type="ECO:0000313" key="1">
    <source>
        <dbReference type="EMBL" id="KFX04072.1"/>
    </source>
</evidence>
<dbReference type="Proteomes" id="UP000032874">
    <property type="component" value="Unassembled WGS sequence"/>
</dbReference>
<dbReference type="RefSeq" id="WP_039324890.1">
    <property type="nucleotide sequence ID" value="NZ_JQHM01000006.1"/>
</dbReference>
<sequence length="448" mass="51161">MASYDLLLQQLEKLVASSDTDDQPAQAEPLGSASRLITLTRHYNGHIRQRAVLCLGFMDEVSALPALIERVNDWAEPVRRAAKQSVRLLLTPDNAAHFVANLPEIFWLLQCQRENHQPLVDEIVSFLAEEPHAPLLLAGLSSEDKTVARLSLDILAERNLFPLKQIFEQAMLHRDPLVRAHAVRYLLSADRDVDHEVMAILLKDTFAPIKQVVLQYVIHNAFPVPESLLIALLFDKNALVRQRASALLRETNNDPVAHYLTALDRAATVTERKITLWGLDEHRYDGIVVLAERNLDERYPSLYHSALRILIQRTGDDAHERLLAALRHPSIAIAKVARKLFYQQEIYLSLPELQRCLEEASSREHIEVYYFLAQKLNKWDWLIFLLDNVQAENAALTQAGVKYWTQRFNRSGILPNTRQQARLRALLDKNPHVISRKSPYIALFLFGG</sequence>
<dbReference type="AlphaFoldDB" id="A0A093RLS4"/>
<organism evidence="1 2">
    <name type="scientific">Pectobacterium betavasculorum</name>
    <dbReference type="NCBI Taxonomy" id="55207"/>
    <lineage>
        <taxon>Bacteria</taxon>
        <taxon>Pseudomonadati</taxon>
        <taxon>Pseudomonadota</taxon>
        <taxon>Gammaproteobacteria</taxon>
        <taxon>Enterobacterales</taxon>
        <taxon>Pectobacteriaceae</taxon>
        <taxon>Pectobacterium</taxon>
    </lineage>
</organism>
<protein>
    <recommendedName>
        <fullName evidence="3">HEAT repeat domain-containing protein</fullName>
    </recommendedName>
</protein>
<name>A0A093RLS4_9GAMM</name>
<comment type="caution">
    <text evidence="1">The sequence shown here is derived from an EMBL/GenBank/DDBJ whole genome shotgun (WGS) entry which is preliminary data.</text>
</comment>
<dbReference type="eggNOG" id="COG1413">
    <property type="taxonomic scope" value="Bacteria"/>
</dbReference>
<dbReference type="EMBL" id="JQHM01000006">
    <property type="protein sequence ID" value="KFX04072.1"/>
    <property type="molecule type" value="Genomic_DNA"/>
</dbReference>
<evidence type="ECO:0008006" key="3">
    <source>
        <dbReference type="Google" id="ProtNLM"/>
    </source>
</evidence>
<dbReference type="InterPro" id="IPR016024">
    <property type="entry name" value="ARM-type_fold"/>
</dbReference>
<gene>
    <name evidence="1" type="ORF">KP22_14585</name>
</gene>
<dbReference type="Pfam" id="PF13646">
    <property type="entry name" value="HEAT_2"/>
    <property type="match status" value="1"/>
</dbReference>
<evidence type="ECO:0000313" key="2">
    <source>
        <dbReference type="Proteomes" id="UP000032874"/>
    </source>
</evidence>
<proteinExistence type="predicted"/>
<dbReference type="Gene3D" id="1.25.10.10">
    <property type="entry name" value="Leucine-rich Repeat Variant"/>
    <property type="match status" value="2"/>
</dbReference>